<organism evidence="5 6">
    <name type="scientific">Segatella salivae DSM 15606</name>
    <dbReference type="NCBI Taxonomy" id="888832"/>
    <lineage>
        <taxon>Bacteria</taxon>
        <taxon>Pseudomonadati</taxon>
        <taxon>Bacteroidota</taxon>
        <taxon>Bacteroidia</taxon>
        <taxon>Bacteroidales</taxon>
        <taxon>Prevotellaceae</taxon>
        <taxon>Segatella</taxon>
    </lineage>
</organism>
<dbReference type="RefSeq" id="WP_007135570.1">
    <property type="nucleotide sequence ID" value="NZ_GL629647.1"/>
</dbReference>
<keyword evidence="3" id="KW-0804">Transcription</keyword>
<proteinExistence type="predicted"/>
<dbReference type="PANTHER" id="PTHR40661:SF1">
    <property type="entry name" value="HTH CRO_C1-TYPE DOMAIN-CONTAINING PROTEIN"/>
    <property type="match status" value="1"/>
</dbReference>
<sequence>RPFFVYLAAFPNGTRCKDKQDISIMQENKQEKSLIKQNISLYLAKKGVSDYVYYKESGTTRGILGQNNGISEENISRFLAYAPDVNHEWLLTGKGNMLKEEETEDVSTPVVSYDPKVGQPYYDVDFLGGFSEIYNSQVSLPDHNIIVPGFDRAHLWCNVTGHSMEPQISHGDIIALRPCTIDDIQYGEMYAVVLDTIRTIKIIRRGSSKKFLRYVPINPNFDEQEFEVNRIINVFEVIGSISKFF</sequence>
<keyword evidence="2" id="KW-0238">DNA-binding</keyword>
<comment type="caution">
    <text evidence="5">The sequence shown here is derived from an EMBL/GenBank/DDBJ whole genome shotgun (WGS) entry which is preliminary data.</text>
</comment>
<evidence type="ECO:0000313" key="6">
    <source>
        <dbReference type="Proteomes" id="UP000003874"/>
    </source>
</evidence>
<keyword evidence="6" id="KW-1185">Reference proteome</keyword>
<feature type="domain" description="Peptidase S24/S26A/S26B/S26C" evidence="4">
    <location>
        <begin position="138"/>
        <end position="239"/>
    </location>
</feature>
<dbReference type="EMBL" id="AEQO01000176">
    <property type="protein sequence ID" value="EFV03563.1"/>
    <property type="molecule type" value="Genomic_DNA"/>
</dbReference>
<dbReference type="HOGENOM" id="CLU_1131124_0_0_10"/>
<dbReference type="InterPro" id="IPR039418">
    <property type="entry name" value="LexA-like"/>
</dbReference>
<dbReference type="PANTHER" id="PTHR40661">
    <property type="match status" value="1"/>
</dbReference>
<gene>
    <name evidence="5" type="ORF">HMPREF9420_2320</name>
</gene>
<dbReference type="STRING" id="888832.HMPREF9420_2320"/>
<dbReference type="SUPFAM" id="SSF51306">
    <property type="entry name" value="LexA/Signal peptidase"/>
    <property type="match status" value="1"/>
</dbReference>
<dbReference type="AlphaFoldDB" id="E6MS52"/>
<evidence type="ECO:0000313" key="5">
    <source>
        <dbReference type="EMBL" id="EFV03563.1"/>
    </source>
</evidence>
<dbReference type="Proteomes" id="UP000003874">
    <property type="component" value="Unassembled WGS sequence"/>
</dbReference>
<reference evidence="5 6" key="1">
    <citation type="submission" date="2010-12" db="EMBL/GenBank/DDBJ databases">
        <authorList>
            <person name="Muzny D."/>
            <person name="Qin X."/>
            <person name="Deng J."/>
            <person name="Jiang H."/>
            <person name="Liu Y."/>
            <person name="Qu J."/>
            <person name="Song X.-Z."/>
            <person name="Zhang L."/>
            <person name="Thornton R."/>
            <person name="Coyle M."/>
            <person name="Francisco L."/>
            <person name="Jackson L."/>
            <person name="Javaid M."/>
            <person name="Korchina V."/>
            <person name="Kovar C."/>
            <person name="Mata R."/>
            <person name="Mathew T."/>
            <person name="Ngo R."/>
            <person name="Nguyen L."/>
            <person name="Nguyen N."/>
            <person name="Okwuonu G."/>
            <person name="Ongeri F."/>
            <person name="Pham C."/>
            <person name="Simmons D."/>
            <person name="Wilczek-Boney K."/>
            <person name="Hale W."/>
            <person name="Jakkamsetti A."/>
            <person name="Pham P."/>
            <person name="Ruth R."/>
            <person name="San Lucas F."/>
            <person name="Warren J."/>
            <person name="Zhang J."/>
            <person name="Zhao Z."/>
            <person name="Zhou C."/>
            <person name="Zhu D."/>
            <person name="Lee S."/>
            <person name="Bess C."/>
            <person name="Blankenburg K."/>
            <person name="Forbes L."/>
            <person name="Fu Q."/>
            <person name="Gubbala S."/>
            <person name="Hirani K."/>
            <person name="Jayaseelan J.C."/>
            <person name="Lara F."/>
            <person name="Munidasa M."/>
            <person name="Palculict T."/>
            <person name="Patil S."/>
            <person name="Pu L.-L."/>
            <person name="Saada N."/>
            <person name="Tang L."/>
            <person name="Weissenberger G."/>
            <person name="Zhu Y."/>
            <person name="Hemphill L."/>
            <person name="Shang Y."/>
            <person name="Youmans B."/>
            <person name="Ayvaz T."/>
            <person name="Ross M."/>
            <person name="Santibanez J."/>
            <person name="Aqrawi P."/>
            <person name="Gross S."/>
            <person name="Joshi V."/>
            <person name="Fowler G."/>
            <person name="Nazareth L."/>
            <person name="Reid J."/>
            <person name="Worley K."/>
            <person name="Petrosino J."/>
            <person name="Highlander S."/>
            <person name="Gibbs R."/>
        </authorList>
    </citation>
    <scope>NUCLEOTIDE SEQUENCE [LARGE SCALE GENOMIC DNA]</scope>
    <source>
        <strain evidence="5 6">DSM 15606</strain>
    </source>
</reference>
<dbReference type="Pfam" id="PF00717">
    <property type="entry name" value="Peptidase_S24"/>
    <property type="match status" value="1"/>
</dbReference>
<dbReference type="CDD" id="cd06529">
    <property type="entry name" value="S24_LexA-like"/>
    <property type="match status" value="1"/>
</dbReference>
<evidence type="ECO:0000259" key="4">
    <source>
        <dbReference type="Pfam" id="PF00717"/>
    </source>
</evidence>
<feature type="non-terminal residue" evidence="5">
    <location>
        <position position="1"/>
    </location>
</feature>
<dbReference type="Gene3D" id="2.10.109.10">
    <property type="entry name" value="Umud Fragment, subunit A"/>
    <property type="match status" value="1"/>
</dbReference>
<dbReference type="eggNOG" id="COG1974">
    <property type="taxonomic scope" value="Bacteria"/>
</dbReference>
<dbReference type="GO" id="GO:0003677">
    <property type="term" value="F:DNA binding"/>
    <property type="evidence" value="ECO:0007669"/>
    <property type="project" value="UniProtKB-KW"/>
</dbReference>
<keyword evidence="1" id="KW-0805">Transcription regulation</keyword>
<dbReference type="InterPro" id="IPR036286">
    <property type="entry name" value="LexA/Signal_pep-like_sf"/>
</dbReference>
<name>E6MS52_9BACT</name>
<accession>E6MS52</accession>
<protein>
    <submittedName>
        <fullName evidence="5">Peptidase S24-like protein</fullName>
    </submittedName>
</protein>
<evidence type="ECO:0000256" key="3">
    <source>
        <dbReference type="ARBA" id="ARBA00023163"/>
    </source>
</evidence>
<evidence type="ECO:0000256" key="1">
    <source>
        <dbReference type="ARBA" id="ARBA00023015"/>
    </source>
</evidence>
<evidence type="ECO:0000256" key="2">
    <source>
        <dbReference type="ARBA" id="ARBA00023125"/>
    </source>
</evidence>
<dbReference type="InterPro" id="IPR015927">
    <property type="entry name" value="Peptidase_S24_S26A/B/C"/>
</dbReference>